<dbReference type="GO" id="GO:0042910">
    <property type="term" value="F:xenobiotic transmembrane transporter activity"/>
    <property type="evidence" value="ECO:0007669"/>
    <property type="project" value="InterPro"/>
</dbReference>
<evidence type="ECO:0000256" key="12">
    <source>
        <dbReference type="ARBA" id="ARBA00031636"/>
    </source>
</evidence>
<dbReference type="GO" id="GO:0015297">
    <property type="term" value="F:antiporter activity"/>
    <property type="evidence" value="ECO:0007669"/>
    <property type="project" value="UniProtKB-KW"/>
</dbReference>
<keyword evidence="6" id="KW-0050">Antiport</keyword>
<evidence type="ECO:0000256" key="6">
    <source>
        <dbReference type="ARBA" id="ARBA00022449"/>
    </source>
</evidence>
<feature type="transmembrane region" description="Helical" evidence="13">
    <location>
        <begin position="61"/>
        <end position="84"/>
    </location>
</feature>
<proteinExistence type="inferred from homology"/>
<evidence type="ECO:0000256" key="7">
    <source>
        <dbReference type="ARBA" id="ARBA00022475"/>
    </source>
</evidence>
<evidence type="ECO:0000256" key="13">
    <source>
        <dbReference type="SAM" id="Phobius"/>
    </source>
</evidence>
<reference evidence="14 15" key="1">
    <citation type="submission" date="2018-05" db="EMBL/GenBank/DDBJ databases">
        <title>Genomic Encyclopedia of Type Strains, Phase IV (KMG-IV): sequencing the most valuable type-strain genomes for metagenomic binning, comparative biology and taxonomic classification.</title>
        <authorList>
            <person name="Goeker M."/>
        </authorList>
    </citation>
    <scope>NUCLEOTIDE SEQUENCE [LARGE SCALE GENOMIC DNA]</scope>
    <source>
        <strain evidence="14 15">DSM 28816</strain>
    </source>
</reference>
<feature type="transmembrane region" description="Helical" evidence="13">
    <location>
        <begin position="141"/>
        <end position="159"/>
    </location>
</feature>
<evidence type="ECO:0000256" key="5">
    <source>
        <dbReference type="ARBA" id="ARBA00022448"/>
    </source>
</evidence>
<feature type="transmembrane region" description="Helical" evidence="13">
    <location>
        <begin position="203"/>
        <end position="225"/>
    </location>
</feature>
<keyword evidence="10" id="KW-0406">Ion transport</keyword>
<evidence type="ECO:0000256" key="11">
    <source>
        <dbReference type="ARBA" id="ARBA00023136"/>
    </source>
</evidence>
<sequence>MERQIQVQENKMGVMPVNQLLISMSLPMVISMLVQAMYNVVDSIFVSRVGENGNALVAVSLAFPIQNLMIAVGVGTSVGINALLSRCLGEKKFKEANLTALNGVFLALLSYLVFAVFGFIFSHNYFASQTEDAQIITYGTQYLFVCTVFSFGMFMQITMERLLQSTGKTFYNMISQGTGAIINIILDPILIFGLFGMPKLEVMGAAIATVIGQIVGMSLSIFFNVKKNEDIQLNFKAFRPHLLTIKGIYSVGFPSIIMQSIFSVMTFGLNKILLMFSSTAVSVFGVYFKMQSFIFMPVFGLNNGMVPIVAYNFGAKKKRRIIDTVRLSVMIATGIMLIGFLIFQIFPVQLLKMFDASDEMLAIGVVALRTISVSFVFAGFCIILLSVFQALGHGVLSLIVSIIRQLGVILPAAYLLAKFVGLNAVWFAFPIAEIFSVSLSIFFLKRIYDKTIRNLEEE</sequence>
<dbReference type="EMBL" id="QICS01000001">
    <property type="protein sequence ID" value="PXV96213.1"/>
    <property type="molecule type" value="Genomic_DNA"/>
</dbReference>
<organism evidence="14 15">
    <name type="scientific">Lachnotalea glycerini</name>
    <dbReference type="NCBI Taxonomy" id="1763509"/>
    <lineage>
        <taxon>Bacteria</taxon>
        <taxon>Bacillati</taxon>
        <taxon>Bacillota</taxon>
        <taxon>Clostridia</taxon>
        <taxon>Lachnospirales</taxon>
        <taxon>Lachnospiraceae</taxon>
        <taxon>Lachnotalea</taxon>
    </lineage>
</organism>
<keyword evidence="8 13" id="KW-0812">Transmembrane</keyword>
<keyword evidence="11 13" id="KW-0472">Membrane</keyword>
<evidence type="ECO:0000256" key="1">
    <source>
        <dbReference type="ARBA" id="ARBA00003408"/>
    </source>
</evidence>
<keyword evidence="9 13" id="KW-1133">Transmembrane helix</keyword>
<dbReference type="NCBIfam" id="TIGR00797">
    <property type="entry name" value="matE"/>
    <property type="match status" value="1"/>
</dbReference>
<evidence type="ECO:0000256" key="2">
    <source>
        <dbReference type="ARBA" id="ARBA00004651"/>
    </source>
</evidence>
<dbReference type="GO" id="GO:0005886">
    <property type="term" value="C:plasma membrane"/>
    <property type="evidence" value="ECO:0007669"/>
    <property type="project" value="UniProtKB-SubCell"/>
</dbReference>
<feature type="transmembrane region" description="Helical" evidence="13">
    <location>
        <begin position="395"/>
        <end position="417"/>
    </location>
</feature>
<dbReference type="Pfam" id="PF01554">
    <property type="entry name" value="MatE"/>
    <property type="match status" value="2"/>
</dbReference>
<feature type="transmembrane region" description="Helical" evidence="13">
    <location>
        <begin position="366"/>
        <end position="388"/>
    </location>
</feature>
<evidence type="ECO:0000256" key="9">
    <source>
        <dbReference type="ARBA" id="ARBA00022989"/>
    </source>
</evidence>
<keyword evidence="7" id="KW-1003">Cell membrane</keyword>
<dbReference type="InterPro" id="IPR048279">
    <property type="entry name" value="MdtK-like"/>
</dbReference>
<evidence type="ECO:0000256" key="3">
    <source>
        <dbReference type="ARBA" id="ARBA00010199"/>
    </source>
</evidence>
<feature type="transmembrane region" description="Helical" evidence="13">
    <location>
        <begin position="325"/>
        <end position="346"/>
    </location>
</feature>
<feature type="transmembrane region" description="Helical" evidence="13">
    <location>
        <begin position="423"/>
        <end position="444"/>
    </location>
</feature>
<dbReference type="RefSeq" id="WP_110290354.1">
    <property type="nucleotide sequence ID" value="NZ_QICS01000001.1"/>
</dbReference>
<feature type="transmembrane region" description="Helical" evidence="13">
    <location>
        <begin position="20"/>
        <end position="41"/>
    </location>
</feature>
<dbReference type="GO" id="GO:0006811">
    <property type="term" value="P:monoatomic ion transport"/>
    <property type="evidence" value="ECO:0007669"/>
    <property type="project" value="UniProtKB-KW"/>
</dbReference>
<comment type="subcellular location">
    <subcellularLocation>
        <location evidence="2">Cell membrane</location>
        <topology evidence="2">Multi-pass membrane protein</topology>
    </subcellularLocation>
</comment>
<name>A0A318EXH7_9FIRM</name>
<comment type="function">
    <text evidence="1">Multidrug efflux pump.</text>
</comment>
<feature type="transmembrane region" description="Helical" evidence="13">
    <location>
        <begin position="96"/>
        <end position="121"/>
    </location>
</feature>
<gene>
    <name evidence="14" type="ORF">C8E03_101848</name>
</gene>
<feature type="transmembrane region" description="Helical" evidence="13">
    <location>
        <begin position="294"/>
        <end position="313"/>
    </location>
</feature>
<comment type="caution">
    <text evidence="14">The sequence shown here is derived from an EMBL/GenBank/DDBJ whole genome shotgun (WGS) entry which is preliminary data.</text>
</comment>
<evidence type="ECO:0000313" key="15">
    <source>
        <dbReference type="Proteomes" id="UP000247523"/>
    </source>
</evidence>
<accession>A0A318EXH7</accession>
<dbReference type="PANTHER" id="PTHR43298:SF2">
    <property type="entry name" value="FMN_FAD EXPORTER YEEO-RELATED"/>
    <property type="match status" value="1"/>
</dbReference>
<dbReference type="PANTHER" id="PTHR43298">
    <property type="entry name" value="MULTIDRUG RESISTANCE PROTEIN NORM-RELATED"/>
    <property type="match status" value="1"/>
</dbReference>
<evidence type="ECO:0000256" key="4">
    <source>
        <dbReference type="ARBA" id="ARBA00020268"/>
    </source>
</evidence>
<evidence type="ECO:0000256" key="10">
    <source>
        <dbReference type="ARBA" id="ARBA00023065"/>
    </source>
</evidence>
<comment type="similarity">
    <text evidence="3">Belongs to the multi antimicrobial extrusion (MATE) (TC 2.A.66.1) family.</text>
</comment>
<dbReference type="CDD" id="cd13144">
    <property type="entry name" value="MATE_like_4"/>
    <property type="match status" value="1"/>
</dbReference>
<evidence type="ECO:0000256" key="8">
    <source>
        <dbReference type="ARBA" id="ARBA00022692"/>
    </source>
</evidence>
<evidence type="ECO:0000313" key="14">
    <source>
        <dbReference type="EMBL" id="PXV96213.1"/>
    </source>
</evidence>
<dbReference type="PIRSF" id="PIRSF006603">
    <property type="entry name" value="DinF"/>
    <property type="match status" value="1"/>
</dbReference>
<dbReference type="InterPro" id="IPR002528">
    <property type="entry name" value="MATE_fam"/>
</dbReference>
<keyword evidence="5" id="KW-0813">Transport</keyword>
<protein>
    <recommendedName>
        <fullName evidence="4">Probable multidrug resistance protein NorM</fullName>
    </recommendedName>
    <alternativeName>
        <fullName evidence="12">Multidrug-efflux transporter</fullName>
    </alternativeName>
</protein>
<dbReference type="InterPro" id="IPR050222">
    <property type="entry name" value="MATE_MdtK"/>
</dbReference>
<dbReference type="Proteomes" id="UP000247523">
    <property type="component" value="Unassembled WGS sequence"/>
</dbReference>
<dbReference type="AlphaFoldDB" id="A0A318EXH7"/>
<feature type="transmembrane region" description="Helical" evidence="13">
    <location>
        <begin position="180"/>
        <end position="197"/>
    </location>
</feature>